<dbReference type="Proteomes" id="UP001642540">
    <property type="component" value="Unassembled WGS sequence"/>
</dbReference>
<feature type="compositionally biased region" description="Polar residues" evidence="3">
    <location>
        <begin position="234"/>
        <end position="245"/>
    </location>
</feature>
<sequence>MTACTKSHGLQTASEKIGGFSCSHDQIVPGSDPKSSPCILNGIPRSTEKKFSATMGATYEIPISKHDMPKFQKQIQGKYIHGSASSGKPGIHPENLEFIWNINIFKMPHTCCVRDGKRIFSTAKKIRLTSQRLIWEAIQHFGENVPFGEPICEGCRDELRRKYTKVKGASNSARSLPDNLHRNQEPNGRNMENVSSEDPTATGANMAEVESVRNSSPSLNEPVGQSLNDEHDPQPSTSTATFQKTNQKKRPTADSEEYIPPEAQYSQSNGSVLLVNDEFEFGSEPKQREIKYFVEGIFSVPGTERKCFICPVNSRNKIPIGAIDQLVISNRIFVPFNNRCCNHHIKDGLFTDESVKRIVEISRKGAFLTPKELGDLFNRIADKADRQRIDFDSSVISDDEYKILTGISKENFKILHDEYIIESKTLKNSKNRSTRNALAIFLAKLRLGVSQEFLGFLFGMDKRRISDAITSITNALEEHFVPKFLGYKHIRREDVKNHTPELVTEMYNVDPDNIVLILDGTYIYIQKSQDHQTQIETYSLHKHRNLVKAMMVVLPDGYILEAESMYKSNSKNNDASMLRDMFEIPDGIKVFVKKDDHFILDRGFRDILTYLADLGIIAHMPHFLDLKIKLELLASRRGLFLQDWAYCKHSSIVYSMAVHKYAL</sequence>
<comment type="cofactor">
    <cofactor evidence="1">
        <name>a divalent metal cation</name>
        <dbReference type="ChEBI" id="CHEBI:60240"/>
    </cofactor>
</comment>
<dbReference type="InterPro" id="IPR027806">
    <property type="entry name" value="HARBI1_dom"/>
</dbReference>
<dbReference type="EMBL" id="CAXLJM020000010">
    <property type="protein sequence ID" value="CAL8076174.1"/>
    <property type="molecule type" value="Genomic_DNA"/>
</dbReference>
<organism evidence="6 7">
    <name type="scientific">Orchesella dallaii</name>
    <dbReference type="NCBI Taxonomy" id="48710"/>
    <lineage>
        <taxon>Eukaryota</taxon>
        <taxon>Metazoa</taxon>
        <taxon>Ecdysozoa</taxon>
        <taxon>Arthropoda</taxon>
        <taxon>Hexapoda</taxon>
        <taxon>Collembola</taxon>
        <taxon>Entomobryomorpha</taxon>
        <taxon>Entomobryoidea</taxon>
        <taxon>Orchesellidae</taxon>
        <taxon>Orchesellinae</taxon>
        <taxon>Orchesella</taxon>
    </lineage>
</organism>
<accession>A0ABP1PW92</accession>
<dbReference type="PANTHER" id="PTHR23080">
    <property type="entry name" value="THAP DOMAIN PROTEIN"/>
    <property type="match status" value="1"/>
</dbReference>
<evidence type="ECO:0000313" key="7">
    <source>
        <dbReference type="Proteomes" id="UP001642540"/>
    </source>
</evidence>
<evidence type="ECO:0000256" key="3">
    <source>
        <dbReference type="SAM" id="MobiDB-lite"/>
    </source>
</evidence>
<evidence type="ECO:0000313" key="6">
    <source>
        <dbReference type="EMBL" id="CAL8076174.1"/>
    </source>
</evidence>
<evidence type="ECO:0000256" key="2">
    <source>
        <dbReference type="ARBA" id="ARBA00022723"/>
    </source>
</evidence>
<keyword evidence="2" id="KW-0479">Metal-binding</keyword>
<protein>
    <recommendedName>
        <fullName evidence="8">DDE Tnp4 domain-containing protein</fullName>
    </recommendedName>
</protein>
<comment type="caution">
    <text evidence="6">The sequence shown here is derived from an EMBL/GenBank/DDBJ whole genome shotgun (WGS) entry which is preliminary data.</text>
</comment>
<feature type="compositionally biased region" description="Polar residues" evidence="3">
    <location>
        <begin position="212"/>
        <end position="227"/>
    </location>
</feature>
<gene>
    <name evidence="6" type="ORF">ODALV1_LOCUS3383</name>
</gene>
<evidence type="ECO:0000259" key="4">
    <source>
        <dbReference type="Pfam" id="PF13359"/>
    </source>
</evidence>
<keyword evidence="7" id="KW-1185">Reference proteome</keyword>
<evidence type="ECO:0008006" key="8">
    <source>
        <dbReference type="Google" id="ProtNLM"/>
    </source>
</evidence>
<dbReference type="Pfam" id="PF13359">
    <property type="entry name" value="DDE_Tnp_4"/>
    <property type="match status" value="1"/>
</dbReference>
<proteinExistence type="predicted"/>
<evidence type="ECO:0000256" key="1">
    <source>
        <dbReference type="ARBA" id="ARBA00001968"/>
    </source>
</evidence>
<feature type="domain" description="Transposase Helix-turn-helix" evidence="5">
    <location>
        <begin position="434"/>
        <end position="480"/>
    </location>
</feature>
<dbReference type="Pfam" id="PF13613">
    <property type="entry name" value="HTH_Tnp_4"/>
    <property type="match status" value="1"/>
</dbReference>
<feature type="compositionally biased region" description="Polar residues" evidence="3">
    <location>
        <begin position="185"/>
        <end position="203"/>
    </location>
</feature>
<name>A0ABP1PW92_9HEXA</name>
<reference evidence="6 7" key="1">
    <citation type="submission" date="2024-08" db="EMBL/GenBank/DDBJ databases">
        <authorList>
            <person name="Cucini C."/>
            <person name="Frati F."/>
        </authorList>
    </citation>
    <scope>NUCLEOTIDE SEQUENCE [LARGE SCALE GENOMIC DNA]</scope>
</reference>
<feature type="domain" description="DDE Tnp4" evidence="4">
    <location>
        <begin position="518"/>
        <end position="605"/>
    </location>
</feature>
<dbReference type="InterPro" id="IPR027805">
    <property type="entry name" value="Transposase_HTH_dom"/>
</dbReference>
<feature type="region of interest" description="Disordered" evidence="3">
    <location>
        <begin position="166"/>
        <end position="263"/>
    </location>
</feature>
<evidence type="ECO:0000259" key="5">
    <source>
        <dbReference type="Pfam" id="PF13613"/>
    </source>
</evidence>